<reference evidence="2 3" key="1">
    <citation type="submission" date="2019-08" db="EMBL/GenBank/DDBJ databases">
        <title>Pedobacter sp. nov., isolated from Han river, South Korea.</title>
        <authorList>
            <person name="Lee D.-H."/>
            <person name="Kim Y.-S."/>
            <person name="Hwang E.-M."/>
            <person name="Le Tran T.C."/>
            <person name="Cha C.-J."/>
        </authorList>
    </citation>
    <scope>NUCLEOTIDE SEQUENCE [LARGE SCALE GENOMIC DNA]</scope>
    <source>
        <strain evidence="2 3">CJ43</strain>
    </source>
</reference>
<gene>
    <name evidence="2" type="ORF">FYC62_02115</name>
</gene>
<evidence type="ECO:0000256" key="1">
    <source>
        <dbReference type="SAM" id="Phobius"/>
    </source>
</evidence>
<evidence type="ECO:0000313" key="3">
    <source>
        <dbReference type="Proteomes" id="UP000323653"/>
    </source>
</evidence>
<feature type="transmembrane region" description="Helical" evidence="1">
    <location>
        <begin position="24"/>
        <end position="48"/>
    </location>
</feature>
<protein>
    <submittedName>
        <fullName evidence="2">Uncharacterized protein</fullName>
    </submittedName>
</protein>
<sequence>MDAEELAFLQNWEVKRKKWSWGKVFFNTVIYVVLPIVITVDFINFFIIADTNFGFFSWEHLWEFMKTFFVFSLIIGSSFGVFYWYSNELKFQRLTQKQEKEKKNTH</sequence>
<accession>A0A5C0VDT6</accession>
<dbReference type="EMBL" id="CP043329">
    <property type="protein sequence ID" value="QEK50596.1"/>
    <property type="molecule type" value="Genomic_DNA"/>
</dbReference>
<dbReference type="KEGG" id="pej:FYC62_02115"/>
<keyword evidence="3" id="KW-1185">Reference proteome</keyword>
<keyword evidence="1" id="KW-0472">Membrane</keyword>
<keyword evidence="1" id="KW-0812">Transmembrane</keyword>
<dbReference type="Proteomes" id="UP000323653">
    <property type="component" value="Chromosome"/>
</dbReference>
<organism evidence="2 3">
    <name type="scientific">Pedobacter aquae</name>
    <dbReference type="NCBI Taxonomy" id="2605747"/>
    <lineage>
        <taxon>Bacteria</taxon>
        <taxon>Pseudomonadati</taxon>
        <taxon>Bacteroidota</taxon>
        <taxon>Sphingobacteriia</taxon>
        <taxon>Sphingobacteriales</taxon>
        <taxon>Sphingobacteriaceae</taxon>
        <taxon>Pedobacter</taxon>
    </lineage>
</organism>
<name>A0A5C0VDT6_9SPHI</name>
<feature type="transmembrane region" description="Helical" evidence="1">
    <location>
        <begin position="68"/>
        <end position="85"/>
    </location>
</feature>
<keyword evidence="1" id="KW-1133">Transmembrane helix</keyword>
<dbReference type="RefSeq" id="WP_149073742.1">
    <property type="nucleotide sequence ID" value="NZ_CP043329.1"/>
</dbReference>
<proteinExistence type="predicted"/>
<evidence type="ECO:0000313" key="2">
    <source>
        <dbReference type="EMBL" id="QEK50596.1"/>
    </source>
</evidence>
<dbReference type="AlphaFoldDB" id="A0A5C0VDT6"/>